<sequence length="324" mass="35193">MGPKNQSVFLPGNKTCMFAEYLQFNEEVAEAISLHRPVVALESTIISHGMPYPDSLATAQAVEHILREKNVTPATIALHQGKIHIGLDKSLIEHLAQSNDIIKASRRDIAYVLSQKLTASTTVAATMYCAHLANLSLFVTGGIGGVHPQVTESFDISADLIELSSTPVTVVCSGAKSILDLPKTLEILETYGVAVIGFKTNEFPAFYSRSSGIPLVHRLDTAEDIAKLMHTHHQLSLKNGLLIANPIPLSAEIPDKKITPLIQQAYEDARHVSGKAITPFLLKRLNELTAGQTLKANIELIKNNALLGAKIALAYQKQANRKKI</sequence>
<dbReference type="SUPFAM" id="SSF110581">
    <property type="entry name" value="Indigoidine synthase A-like"/>
    <property type="match status" value="1"/>
</dbReference>
<comment type="subunit">
    <text evidence="6">Homotrimer.</text>
</comment>
<dbReference type="GO" id="GO:0046113">
    <property type="term" value="P:nucleobase catabolic process"/>
    <property type="evidence" value="ECO:0007669"/>
    <property type="project" value="UniProtKB-UniRule"/>
</dbReference>
<dbReference type="GO" id="GO:0004730">
    <property type="term" value="F:pseudouridylate synthase activity"/>
    <property type="evidence" value="ECO:0007669"/>
    <property type="project" value="UniProtKB-UniRule"/>
</dbReference>
<dbReference type="HAMAP" id="MF_01876">
    <property type="entry name" value="PsiMP_glycosidase"/>
    <property type="match status" value="1"/>
</dbReference>
<dbReference type="STRING" id="454.Lisr_1908"/>
<accession>A0A0W0VIF7</accession>
<feature type="binding site" evidence="6">
    <location>
        <position position="155"/>
    </location>
    <ligand>
        <name>Mn(2+)</name>
        <dbReference type="ChEBI" id="CHEBI:29035"/>
    </ligand>
</feature>
<dbReference type="PATRIC" id="fig|454.4.peg.2080"/>
<keyword evidence="8" id="KW-1185">Reference proteome</keyword>
<evidence type="ECO:0000256" key="6">
    <source>
        <dbReference type="HAMAP-Rule" id="MF_01876"/>
    </source>
</evidence>
<feature type="binding site" evidence="6">
    <location>
        <position position="103"/>
    </location>
    <ligand>
        <name>substrate</name>
    </ligand>
</feature>
<proteinExistence type="inferred from homology"/>
<comment type="similarity">
    <text evidence="6">Belongs to the pseudouridine-5'-phosphate glycosidase family.</text>
</comment>
<dbReference type="Gene3D" id="3.40.1790.10">
    <property type="entry name" value="Indigoidine synthase domain"/>
    <property type="match status" value="1"/>
</dbReference>
<evidence type="ECO:0000256" key="5">
    <source>
        <dbReference type="ARBA" id="ARBA00023295"/>
    </source>
</evidence>
<feature type="active site" description="Nucleophile" evidence="6">
    <location>
        <position position="176"/>
    </location>
</feature>
<dbReference type="GO" id="GO:0005737">
    <property type="term" value="C:cytoplasm"/>
    <property type="evidence" value="ECO:0007669"/>
    <property type="project" value="TreeGrafter"/>
</dbReference>
<evidence type="ECO:0000256" key="4">
    <source>
        <dbReference type="ARBA" id="ARBA00023239"/>
    </source>
</evidence>
<gene>
    <name evidence="6" type="primary">psuG</name>
    <name evidence="7" type="ORF">Lisr_1908</name>
</gene>
<feature type="active site" description="Proton donor" evidence="6">
    <location>
        <position position="42"/>
    </location>
</feature>
<comment type="catalytic activity">
    <reaction evidence="6">
        <text>D-ribose 5-phosphate + uracil = psi-UMP + H2O</text>
        <dbReference type="Rhea" id="RHEA:18337"/>
        <dbReference type="ChEBI" id="CHEBI:15377"/>
        <dbReference type="ChEBI" id="CHEBI:17568"/>
        <dbReference type="ChEBI" id="CHEBI:58380"/>
        <dbReference type="ChEBI" id="CHEBI:78346"/>
        <dbReference type="EC" id="4.2.1.70"/>
    </reaction>
</comment>
<dbReference type="Pfam" id="PF04227">
    <property type="entry name" value="Indigoidine_A"/>
    <property type="match status" value="1"/>
</dbReference>
<keyword evidence="1 6" id="KW-0479">Metal-binding</keyword>
<keyword evidence="5 6" id="KW-0326">Glycosidase</keyword>
<dbReference type="EC" id="4.2.1.70" evidence="6"/>
<feature type="binding site" evidence="6">
    <location>
        <begin position="157"/>
        <end position="159"/>
    </location>
    <ligand>
        <name>substrate</name>
    </ligand>
</feature>
<keyword evidence="2 6" id="KW-0378">Hydrolase</keyword>
<comment type="caution">
    <text evidence="7">The sequence shown here is derived from an EMBL/GenBank/DDBJ whole genome shotgun (WGS) entry which is preliminary data.</text>
</comment>
<feature type="binding site" evidence="6">
    <location>
        <position position="123"/>
    </location>
    <ligand>
        <name>substrate</name>
    </ligand>
</feature>
<comment type="cofactor">
    <cofactor evidence="6">
        <name>Mn(2+)</name>
        <dbReference type="ChEBI" id="CHEBI:29035"/>
    </cofactor>
    <text evidence="6">Binds 1 Mn(2+) ion per subunit.</text>
</comment>
<keyword evidence="4 6" id="KW-0456">Lyase</keyword>
<comment type="function">
    <text evidence="6">Catalyzes the reversible cleavage of pseudouridine 5'-phosphate (PsiMP) to ribose 5-phosphate and uracil. Functions biologically in the cleavage direction, as part of a pseudouridine degradation pathway.</text>
</comment>
<dbReference type="InterPro" id="IPR007342">
    <property type="entry name" value="PsuG"/>
</dbReference>
<evidence type="ECO:0000313" key="7">
    <source>
        <dbReference type="EMBL" id="KTD19622.1"/>
    </source>
</evidence>
<dbReference type="AlphaFoldDB" id="A0A0W0VIF7"/>
<dbReference type="Proteomes" id="UP000054761">
    <property type="component" value="Unassembled WGS sequence"/>
</dbReference>
<evidence type="ECO:0000256" key="3">
    <source>
        <dbReference type="ARBA" id="ARBA00023211"/>
    </source>
</evidence>
<reference evidence="7 8" key="1">
    <citation type="submission" date="2015-11" db="EMBL/GenBank/DDBJ databases">
        <title>Genomic analysis of 38 Legionella species identifies large and diverse effector repertoires.</title>
        <authorList>
            <person name="Burstein D."/>
            <person name="Amaro F."/>
            <person name="Zusman T."/>
            <person name="Lifshitz Z."/>
            <person name="Cohen O."/>
            <person name="Gilbert J.A."/>
            <person name="Pupko T."/>
            <person name="Shuman H.A."/>
            <person name="Segal G."/>
        </authorList>
    </citation>
    <scope>NUCLEOTIDE SEQUENCE [LARGE SCALE GENOMIC DNA]</scope>
    <source>
        <strain evidence="7 8">Bercovier 4</strain>
    </source>
</reference>
<protein>
    <recommendedName>
        <fullName evidence="6">Pseudouridine-5'-phosphate glycosidase</fullName>
        <shortName evidence="6">PsiMP glycosidase</shortName>
        <ecNumber evidence="6">4.2.1.70</ecNumber>
    </recommendedName>
</protein>
<dbReference type="PANTHER" id="PTHR42909:SF1">
    <property type="entry name" value="CARBOHYDRATE KINASE PFKB DOMAIN-CONTAINING PROTEIN"/>
    <property type="match status" value="1"/>
</dbReference>
<dbReference type="GO" id="GO:0046872">
    <property type="term" value="F:metal ion binding"/>
    <property type="evidence" value="ECO:0007669"/>
    <property type="project" value="UniProtKB-KW"/>
</dbReference>
<organism evidence="7 8">
    <name type="scientific">Legionella israelensis</name>
    <dbReference type="NCBI Taxonomy" id="454"/>
    <lineage>
        <taxon>Bacteria</taxon>
        <taxon>Pseudomonadati</taxon>
        <taxon>Pseudomonadota</taxon>
        <taxon>Gammaproteobacteria</taxon>
        <taxon>Legionellales</taxon>
        <taxon>Legionellaceae</taxon>
        <taxon>Legionella</taxon>
    </lineage>
</organism>
<keyword evidence="3 6" id="KW-0464">Manganese</keyword>
<dbReference type="EMBL" id="LNYH01000110">
    <property type="protein sequence ID" value="KTD19622.1"/>
    <property type="molecule type" value="Genomic_DNA"/>
</dbReference>
<evidence type="ECO:0000256" key="2">
    <source>
        <dbReference type="ARBA" id="ARBA00022801"/>
    </source>
</evidence>
<evidence type="ECO:0000313" key="8">
    <source>
        <dbReference type="Proteomes" id="UP000054761"/>
    </source>
</evidence>
<evidence type="ECO:0000256" key="1">
    <source>
        <dbReference type="ARBA" id="ARBA00022723"/>
    </source>
</evidence>
<dbReference type="InterPro" id="IPR022830">
    <property type="entry name" value="Indigdn_synthA-like"/>
</dbReference>
<dbReference type="PANTHER" id="PTHR42909">
    <property type="entry name" value="ZGC:136858"/>
    <property type="match status" value="1"/>
</dbReference>
<dbReference type="GO" id="GO:0016798">
    <property type="term" value="F:hydrolase activity, acting on glycosyl bonds"/>
    <property type="evidence" value="ECO:0007669"/>
    <property type="project" value="UniProtKB-KW"/>
</dbReference>
<name>A0A0W0VIF7_9GAMM</name>